<organism evidence="1 2">
    <name type="scientific">Vaccinium darrowii</name>
    <dbReference type="NCBI Taxonomy" id="229202"/>
    <lineage>
        <taxon>Eukaryota</taxon>
        <taxon>Viridiplantae</taxon>
        <taxon>Streptophyta</taxon>
        <taxon>Embryophyta</taxon>
        <taxon>Tracheophyta</taxon>
        <taxon>Spermatophyta</taxon>
        <taxon>Magnoliopsida</taxon>
        <taxon>eudicotyledons</taxon>
        <taxon>Gunneridae</taxon>
        <taxon>Pentapetalae</taxon>
        <taxon>asterids</taxon>
        <taxon>Ericales</taxon>
        <taxon>Ericaceae</taxon>
        <taxon>Vaccinioideae</taxon>
        <taxon>Vaccinieae</taxon>
        <taxon>Vaccinium</taxon>
    </lineage>
</organism>
<sequence>MELESTPLSSKKTTDSMAPSPLPPPPPPPPPQSNRKRRRNICLVVIAVILGLVLLMVILGLTAFKAKHPVTTVNSVALEDLKLDLNMGVYLNVTLDVNLSIKNPNKVGFKYTNSSALLNYRGQVVGEAPIPASKISAGQTMTMNLTLTILADRLISNPNLYSDVVISGTLPLSTFTRISGKVRILKIIKIHVVAYTTCDINIDVVNRSVTNQSCQYKTKL</sequence>
<comment type="caution">
    <text evidence="1">The sequence shown here is derived from an EMBL/GenBank/DDBJ whole genome shotgun (WGS) entry which is preliminary data.</text>
</comment>
<name>A0ACB7ZLE4_9ERIC</name>
<protein>
    <submittedName>
        <fullName evidence="1">Uncharacterized protein</fullName>
    </submittedName>
</protein>
<gene>
    <name evidence="1" type="ORF">Vadar_018872</name>
</gene>
<proteinExistence type="predicted"/>
<dbReference type="Proteomes" id="UP000828048">
    <property type="component" value="Chromosome 9"/>
</dbReference>
<keyword evidence="2" id="KW-1185">Reference proteome</keyword>
<dbReference type="EMBL" id="CM037159">
    <property type="protein sequence ID" value="KAH7866324.1"/>
    <property type="molecule type" value="Genomic_DNA"/>
</dbReference>
<accession>A0ACB7ZLE4</accession>
<reference evidence="1 2" key="1">
    <citation type="journal article" date="2021" name="Hortic Res">
        <title>High-quality reference genome and annotation aids understanding of berry development for evergreen blueberry (Vaccinium darrowii).</title>
        <authorList>
            <person name="Yu J."/>
            <person name="Hulse-Kemp A.M."/>
            <person name="Babiker E."/>
            <person name="Staton M."/>
        </authorList>
    </citation>
    <scope>NUCLEOTIDE SEQUENCE [LARGE SCALE GENOMIC DNA]</scope>
    <source>
        <strain evidence="2">cv. NJ 8807/NJ 8810</strain>
        <tissue evidence="1">Young leaf</tissue>
    </source>
</reference>
<evidence type="ECO:0000313" key="2">
    <source>
        <dbReference type="Proteomes" id="UP000828048"/>
    </source>
</evidence>
<evidence type="ECO:0000313" key="1">
    <source>
        <dbReference type="EMBL" id="KAH7866324.1"/>
    </source>
</evidence>